<protein>
    <submittedName>
        <fullName evidence="1">Uncharacterized protein</fullName>
    </submittedName>
</protein>
<gene>
    <name evidence="1" type="ORF">Mbo4_045</name>
</gene>
<accession>A0A9E7IH42</accession>
<proteinExistence type="predicted"/>
<dbReference type="Proteomes" id="UP001057085">
    <property type="component" value="Segment"/>
</dbReference>
<organism evidence="1 2">
    <name type="scientific">Rhodococcus phage Mbo4</name>
    <dbReference type="NCBI Taxonomy" id="2936912"/>
    <lineage>
        <taxon>Viruses</taxon>
        <taxon>Duplodnaviria</taxon>
        <taxon>Heunggongvirae</taxon>
        <taxon>Uroviricota</taxon>
        <taxon>Caudoviricetes</taxon>
        <taxon>Mboquatrovirus</taxon>
        <taxon>Mboquatrovirus Mbo4</taxon>
    </lineage>
</organism>
<name>A0A9E7IH42_9CAUD</name>
<evidence type="ECO:0000313" key="1">
    <source>
        <dbReference type="EMBL" id="URG17535.1"/>
    </source>
</evidence>
<keyword evidence="2" id="KW-1185">Reference proteome</keyword>
<dbReference type="EMBL" id="ON191532">
    <property type="protein sequence ID" value="URG17535.1"/>
    <property type="molecule type" value="Genomic_DNA"/>
</dbReference>
<sequence length="70" mass="8023">MTEPSTAVVFDEQILWHLKPGTVVREIGKTGREFIVDTSPGRIWHGASLCRVGDLEMPVEVYRNTRRKKK</sequence>
<reference evidence="1" key="1">
    <citation type="submission" date="2022-04" db="EMBL/GenBank/DDBJ databases">
        <authorList>
            <person name="Hwangbo M."/>
            <person name="Wang B."/>
            <person name="Yang S.-H."/>
            <person name="Gill J.J."/>
            <person name="Chu K.-H."/>
            <person name="Young R."/>
        </authorList>
    </citation>
    <scope>NUCLEOTIDE SEQUENCE</scope>
</reference>
<evidence type="ECO:0000313" key="2">
    <source>
        <dbReference type="Proteomes" id="UP001057085"/>
    </source>
</evidence>